<evidence type="ECO:0008006" key="4">
    <source>
        <dbReference type="Google" id="ProtNLM"/>
    </source>
</evidence>
<gene>
    <name evidence="2" type="ORF">GCM10010191_10350</name>
</gene>
<protein>
    <recommendedName>
        <fullName evidence="4">Knr4/Smi1-like domain-containing protein</fullName>
    </recommendedName>
</protein>
<dbReference type="RefSeq" id="WP_344587294.1">
    <property type="nucleotide sequence ID" value="NZ_BAAARW010000003.1"/>
</dbReference>
<proteinExistence type="predicted"/>
<evidence type="ECO:0000313" key="2">
    <source>
        <dbReference type="EMBL" id="GAA2404548.1"/>
    </source>
</evidence>
<keyword evidence="3" id="KW-1185">Reference proteome</keyword>
<dbReference type="InterPro" id="IPR037883">
    <property type="entry name" value="Knr4/Smi1-like_sf"/>
</dbReference>
<evidence type="ECO:0000256" key="1">
    <source>
        <dbReference type="SAM" id="MobiDB-lite"/>
    </source>
</evidence>
<accession>A0ABN3IIT1</accession>
<dbReference type="EMBL" id="BAAARW010000003">
    <property type="protein sequence ID" value="GAA2404548.1"/>
    <property type="molecule type" value="Genomic_DNA"/>
</dbReference>
<evidence type="ECO:0000313" key="3">
    <source>
        <dbReference type="Proteomes" id="UP001501231"/>
    </source>
</evidence>
<comment type="caution">
    <text evidence="2">The sequence shown here is derived from an EMBL/GenBank/DDBJ whole genome shotgun (WGS) entry which is preliminary data.</text>
</comment>
<feature type="region of interest" description="Disordered" evidence="1">
    <location>
        <begin position="398"/>
        <end position="417"/>
    </location>
</feature>
<dbReference type="Proteomes" id="UP001501231">
    <property type="component" value="Unassembled WGS sequence"/>
</dbReference>
<organism evidence="2 3">
    <name type="scientific">Actinomadura vinacea</name>
    <dbReference type="NCBI Taxonomy" id="115336"/>
    <lineage>
        <taxon>Bacteria</taxon>
        <taxon>Bacillati</taxon>
        <taxon>Actinomycetota</taxon>
        <taxon>Actinomycetes</taxon>
        <taxon>Streptosporangiales</taxon>
        <taxon>Thermomonosporaceae</taxon>
        <taxon>Actinomadura</taxon>
    </lineage>
</organism>
<dbReference type="SUPFAM" id="SSF160631">
    <property type="entry name" value="SMI1/KNR4-like"/>
    <property type="match status" value="1"/>
</dbReference>
<reference evidence="2 3" key="1">
    <citation type="journal article" date="2019" name="Int. J. Syst. Evol. Microbiol.">
        <title>The Global Catalogue of Microorganisms (GCM) 10K type strain sequencing project: providing services to taxonomists for standard genome sequencing and annotation.</title>
        <authorList>
            <consortium name="The Broad Institute Genomics Platform"/>
            <consortium name="The Broad Institute Genome Sequencing Center for Infectious Disease"/>
            <person name="Wu L."/>
            <person name="Ma J."/>
        </authorList>
    </citation>
    <scope>NUCLEOTIDE SEQUENCE [LARGE SCALE GENOMIC DNA]</scope>
    <source>
        <strain evidence="2 3">JCM 3325</strain>
    </source>
</reference>
<name>A0ABN3IIT1_9ACTN</name>
<sequence>MFDADHVRLGRIADKLAAARAVPVPPRAFGVEEHRFELGPPLPEAMAAEFEERHEVALPAAYRLFVTELGDGGAGPGYGLCRLSTSCCAHRRSGHLAQPSPYLPGPRYPGDWEQRYEDPPGSDRIFLRGTLEIAHHGCSLVTRLIVTGSARGRLLNLDQEGPVGPYVVEDADFLAWYERWLDEAIAGYDIGWFGERLPLDEHALIAVLSNDPSPARRSRAGESLLQLPVLSDSSWSSLVGTMTTDVHATVRAVLWDLLRWQRHQHQRRLNNAEAIADDVAQYARSCTPPDLEALSVLRRLTFTDILPELACHDLERRQRAAYHLIGQPWEFEQADLLDDVARRLLDDADPLLRSQGIAVVSRFGLVSLHPRLRELQKSETDPWVQHHLGWYPREQPTHSWDDSLTPAEREWTEHPPF</sequence>